<dbReference type="InterPro" id="IPR003488">
    <property type="entry name" value="DprA"/>
</dbReference>
<proteinExistence type="inferred from homology"/>
<comment type="similarity">
    <text evidence="1">Belongs to the DprA/Smf family.</text>
</comment>
<dbReference type="InterPro" id="IPR036388">
    <property type="entry name" value="WH-like_DNA-bd_sf"/>
</dbReference>
<evidence type="ECO:0000259" key="3">
    <source>
        <dbReference type="Pfam" id="PF02481"/>
    </source>
</evidence>
<dbReference type="SUPFAM" id="SSF102405">
    <property type="entry name" value="MCP/YpsA-like"/>
    <property type="match status" value="1"/>
</dbReference>
<gene>
    <name evidence="5" type="primary">smf</name>
    <name evidence="6" type="synonym">dprA</name>
    <name evidence="6" type="ORF">E1742_20235</name>
    <name evidence="5" type="ORF">GCM10007388_11430</name>
</gene>
<dbReference type="EMBL" id="CP038026">
    <property type="protein sequence ID" value="QBQ38242.1"/>
    <property type="molecule type" value="Genomic_DNA"/>
</dbReference>
<reference evidence="5" key="1">
    <citation type="journal article" date="2014" name="Int. J. Syst. Evol. Microbiol.">
        <title>Complete genome sequence of Corynebacterium casei LMG S-19264T (=DSM 44701T), isolated from a smear-ripened cheese.</title>
        <authorList>
            <consortium name="US DOE Joint Genome Institute (JGI-PGF)"/>
            <person name="Walter F."/>
            <person name="Albersmeier A."/>
            <person name="Kalinowski J."/>
            <person name="Ruckert C."/>
        </authorList>
    </citation>
    <scope>NUCLEOTIDE SEQUENCE</scope>
    <source>
        <strain evidence="5">KCTC 12344</strain>
    </source>
</reference>
<evidence type="ECO:0000313" key="5">
    <source>
        <dbReference type="EMBL" id="GGY80502.1"/>
    </source>
</evidence>
<dbReference type="OrthoDB" id="9785707at2"/>
<evidence type="ECO:0000256" key="2">
    <source>
        <dbReference type="SAM" id="MobiDB-lite"/>
    </source>
</evidence>
<protein>
    <submittedName>
        <fullName evidence="5">DNA processing protein DprA</fullName>
    </submittedName>
    <submittedName>
        <fullName evidence="6">DNA-protecting protein DprA</fullName>
    </submittedName>
</protein>
<name>A0A4P7BJ21_9BURK</name>
<feature type="region of interest" description="Disordered" evidence="2">
    <location>
        <begin position="51"/>
        <end position="77"/>
    </location>
</feature>
<dbReference type="RefSeq" id="WP_134386945.1">
    <property type="nucleotide sequence ID" value="NZ_BMWW01000002.1"/>
</dbReference>
<feature type="domain" description="DprA winged helix" evidence="4">
    <location>
        <begin position="352"/>
        <end position="405"/>
    </location>
</feature>
<dbReference type="PANTHER" id="PTHR43022">
    <property type="entry name" value="PROTEIN SMF"/>
    <property type="match status" value="1"/>
</dbReference>
<sequence>MQAADSPSAQRPRCHDFDSVAAWLRLTCTPGLGRLAAARLLQYHGTPQAVLAASHDTRSSQNADNNSDDNNDDETPSLTAAQAGALRAPLSARARALIDATLCWTNQPGHHLLTYNDDGYPPLLRHIPDPPLLLHARGNAALLTRTAIGVVGSRNATTQGRLNAERFARSLAEAGVTIVSGLALGIDAAAHAGALSGAGSTIAVIGTGIDIVYPAANAVLAARIAEGGCVVSEFTLGTPARAAHFPIRNRTISGMARGVLVVEAAERSGSLITARCANEQGRDVYAIPGSIHATLSKGCHRLIREGAQLVETADHILAALDVRESMMHATMDRAGTHDVNTGNASCEDAMLTSLQQAARPLLEALSFDPVSADDLATRLQLDAADTQASLLALELAGVVERLPGGAFQRLKR</sequence>
<evidence type="ECO:0000313" key="8">
    <source>
        <dbReference type="Proteomes" id="UP000619512"/>
    </source>
</evidence>
<feature type="domain" description="Smf/DprA SLOG" evidence="3">
    <location>
        <begin position="112"/>
        <end position="320"/>
    </location>
</feature>
<dbReference type="Gene3D" id="1.10.10.10">
    <property type="entry name" value="Winged helix-like DNA-binding domain superfamily/Winged helix DNA-binding domain"/>
    <property type="match status" value="1"/>
</dbReference>
<organism evidence="5 8">
    <name type="scientific">Pseudoduganella plicata</name>
    <dbReference type="NCBI Taxonomy" id="321984"/>
    <lineage>
        <taxon>Bacteria</taxon>
        <taxon>Pseudomonadati</taxon>
        <taxon>Pseudomonadota</taxon>
        <taxon>Betaproteobacteria</taxon>
        <taxon>Burkholderiales</taxon>
        <taxon>Oxalobacteraceae</taxon>
        <taxon>Telluria group</taxon>
        <taxon>Pseudoduganella</taxon>
    </lineage>
</organism>
<dbReference type="Proteomes" id="UP000619512">
    <property type="component" value="Unassembled WGS sequence"/>
</dbReference>
<dbReference type="Pfam" id="PF17782">
    <property type="entry name" value="WHD_DprA"/>
    <property type="match status" value="1"/>
</dbReference>
<dbReference type="InterPro" id="IPR057666">
    <property type="entry name" value="DrpA_SLOG"/>
</dbReference>
<dbReference type="Pfam" id="PF02481">
    <property type="entry name" value="DNA_processg_A"/>
    <property type="match status" value="1"/>
</dbReference>
<dbReference type="Gene3D" id="3.40.50.450">
    <property type="match status" value="1"/>
</dbReference>
<keyword evidence="7" id="KW-1185">Reference proteome</keyword>
<evidence type="ECO:0000256" key="1">
    <source>
        <dbReference type="ARBA" id="ARBA00006525"/>
    </source>
</evidence>
<dbReference type="Proteomes" id="UP000294359">
    <property type="component" value="Chromosome"/>
</dbReference>
<dbReference type="InterPro" id="IPR041614">
    <property type="entry name" value="DprA_WH"/>
</dbReference>
<feature type="compositionally biased region" description="Acidic residues" evidence="2">
    <location>
        <begin position="66"/>
        <end position="75"/>
    </location>
</feature>
<dbReference type="GO" id="GO:0009294">
    <property type="term" value="P:DNA-mediated transformation"/>
    <property type="evidence" value="ECO:0007669"/>
    <property type="project" value="InterPro"/>
</dbReference>
<dbReference type="PANTHER" id="PTHR43022:SF1">
    <property type="entry name" value="PROTEIN SMF"/>
    <property type="match status" value="1"/>
</dbReference>
<dbReference type="AlphaFoldDB" id="A0A4P7BJ21"/>
<accession>A0A4P7BJ21</accession>
<dbReference type="EMBL" id="BMWW01000002">
    <property type="protein sequence ID" value="GGY80502.1"/>
    <property type="molecule type" value="Genomic_DNA"/>
</dbReference>
<dbReference type="NCBIfam" id="TIGR00732">
    <property type="entry name" value="dprA"/>
    <property type="match status" value="1"/>
</dbReference>
<evidence type="ECO:0000259" key="4">
    <source>
        <dbReference type="Pfam" id="PF17782"/>
    </source>
</evidence>
<reference evidence="6 7" key="2">
    <citation type="submission" date="2019-03" db="EMBL/GenBank/DDBJ databases">
        <title>Draft Genome Sequences of Six Type Strains of the Genus Massilia.</title>
        <authorList>
            <person name="Miess H."/>
            <person name="Frediansyhah A."/>
            <person name="Gross H."/>
        </authorList>
    </citation>
    <scope>NUCLEOTIDE SEQUENCE [LARGE SCALE GENOMIC DNA]</scope>
    <source>
        <strain evidence="6 7">DSM 17505</strain>
    </source>
</reference>
<reference evidence="5" key="3">
    <citation type="submission" date="2022-12" db="EMBL/GenBank/DDBJ databases">
        <authorList>
            <person name="Sun Q."/>
            <person name="Kim S."/>
        </authorList>
    </citation>
    <scope>NUCLEOTIDE SEQUENCE</scope>
    <source>
        <strain evidence="5">KCTC 12344</strain>
    </source>
</reference>
<evidence type="ECO:0000313" key="7">
    <source>
        <dbReference type="Proteomes" id="UP000294359"/>
    </source>
</evidence>
<evidence type="ECO:0000313" key="6">
    <source>
        <dbReference type="EMBL" id="QBQ38242.1"/>
    </source>
</evidence>